<protein>
    <submittedName>
        <fullName evidence="1">Uncharacterized protein</fullName>
    </submittedName>
</protein>
<proteinExistence type="predicted"/>
<evidence type="ECO:0000313" key="1">
    <source>
        <dbReference type="EMBL" id="KAG8084464.1"/>
    </source>
</evidence>
<sequence length="70" mass="7468">MPQSVEAAVGGRGRHRRRGGLGVWRRRWEGGEAEAAWRRRWEGGGGRGGGEEAMWNKCASGFGLACGGVA</sequence>
<keyword evidence="2" id="KW-1185">Reference proteome</keyword>
<dbReference type="Proteomes" id="UP000729402">
    <property type="component" value="Unassembled WGS sequence"/>
</dbReference>
<organism evidence="1 2">
    <name type="scientific">Zizania palustris</name>
    <name type="common">Northern wild rice</name>
    <dbReference type="NCBI Taxonomy" id="103762"/>
    <lineage>
        <taxon>Eukaryota</taxon>
        <taxon>Viridiplantae</taxon>
        <taxon>Streptophyta</taxon>
        <taxon>Embryophyta</taxon>
        <taxon>Tracheophyta</taxon>
        <taxon>Spermatophyta</taxon>
        <taxon>Magnoliopsida</taxon>
        <taxon>Liliopsida</taxon>
        <taxon>Poales</taxon>
        <taxon>Poaceae</taxon>
        <taxon>BOP clade</taxon>
        <taxon>Oryzoideae</taxon>
        <taxon>Oryzeae</taxon>
        <taxon>Zizaniinae</taxon>
        <taxon>Zizania</taxon>
    </lineage>
</organism>
<dbReference type="EMBL" id="JAAALK010000082">
    <property type="protein sequence ID" value="KAG8084464.1"/>
    <property type="molecule type" value="Genomic_DNA"/>
</dbReference>
<evidence type="ECO:0000313" key="2">
    <source>
        <dbReference type="Proteomes" id="UP000729402"/>
    </source>
</evidence>
<reference evidence="1" key="2">
    <citation type="submission" date="2021-02" db="EMBL/GenBank/DDBJ databases">
        <authorList>
            <person name="Kimball J.A."/>
            <person name="Haas M.W."/>
            <person name="Macchietto M."/>
            <person name="Kono T."/>
            <person name="Duquette J."/>
            <person name="Shao M."/>
        </authorList>
    </citation>
    <scope>NUCLEOTIDE SEQUENCE</scope>
    <source>
        <tissue evidence="1">Fresh leaf tissue</tissue>
    </source>
</reference>
<dbReference type="AlphaFoldDB" id="A0A8J6BC55"/>
<comment type="caution">
    <text evidence="1">The sequence shown here is derived from an EMBL/GenBank/DDBJ whole genome shotgun (WGS) entry which is preliminary data.</text>
</comment>
<gene>
    <name evidence="1" type="ORF">GUJ93_ZPchr0010g8031</name>
</gene>
<reference evidence="1" key="1">
    <citation type="journal article" date="2021" name="bioRxiv">
        <title>Whole Genome Assembly and Annotation of Northern Wild Rice, Zizania palustris L., Supports a Whole Genome Duplication in the Zizania Genus.</title>
        <authorList>
            <person name="Haas M."/>
            <person name="Kono T."/>
            <person name="Macchietto M."/>
            <person name="Millas R."/>
            <person name="McGilp L."/>
            <person name="Shao M."/>
            <person name="Duquette J."/>
            <person name="Hirsch C.N."/>
            <person name="Kimball J."/>
        </authorList>
    </citation>
    <scope>NUCLEOTIDE SEQUENCE</scope>
    <source>
        <tissue evidence="1">Fresh leaf tissue</tissue>
    </source>
</reference>
<name>A0A8J6BC55_ZIZPA</name>
<accession>A0A8J6BC55</accession>